<evidence type="ECO:0000313" key="1">
    <source>
        <dbReference type="EMBL" id="RBP45321.1"/>
    </source>
</evidence>
<organism evidence="1 2">
    <name type="scientific">Roseimicrobium gellanilyticum</name>
    <dbReference type="NCBI Taxonomy" id="748857"/>
    <lineage>
        <taxon>Bacteria</taxon>
        <taxon>Pseudomonadati</taxon>
        <taxon>Verrucomicrobiota</taxon>
        <taxon>Verrucomicrobiia</taxon>
        <taxon>Verrucomicrobiales</taxon>
        <taxon>Verrucomicrobiaceae</taxon>
        <taxon>Roseimicrobium</taxon>
    </lineage>
</organism>
<reference evidence="1 2" key="1">
    <citation type="submission" date="2018-06" db="EMBL/GenBank/DDBJ databases">
        <title>Genomic Encyclopedia of Type Strains, Phase IV (KMG-IV): sequencing the most valuable type-strain genomes for metagenomic binning, comparative biology and taxonomic classification.</title>
        <authorList>
            <person name="Goeker M."/>
        </authorList>
    </citation>
    <scope>NUCLEOTIDE SEQUENCE [LARGE SCALE GENOMIC DNA]</scope>
    <source>
        <strain evidence="1 2">DSM 25532</strain>
    </source>
</reference>
<evidence type="ECO:0000313" key="2">
    <source>
        <dbReference type="Proteomes" id="UP000253426"/>
    </source>
</evidence>
<proteinExistence type="predicted"/>
<gene>
    <name evidence="1" type="ORF">DES53_103319</name>
</gene>
<name>A0A366HPN4_9BACT</name>
<dbReference type="Proteomes" id="UP000253426">
    <property type="component" value="Unassembled WGS sequence"/>
</dbReference>
<comment type="caution">
    <text evidence="1">The sequence shown here is derived from an EMBL/GenBank/DDBJ whole genome shotgun (WGS) entry which is preliminary data.</text>
</comment>
<dbReference type="AlphaFoldDB" id="A0A366HPN4"/>
<evidence type="ECO:0008006" key="3">
    <source>
        <dbReference type="Google" id="ProtNLM"/>
    </source>
</evidence>
<accession>A0A366HPN4</accession>
<keyword evidence="2" id="KW-1185">Reference proteome</keyword>
<sequence>MRRPDVACWVFADMGGSALTFLRYLMRLGRVTTPVVVIAHALFEPLGWNSRPLPERLPGLRGPHLPNLRLVVLEEHITTALARNFPSLLRQHDIRLLPIPLLDVEYACTQPVDAHHFVFPGVPDKGLATFAELAREVHAVQPQANFSVAGFVSGNEDASATAHLTDTPGSPLSIPEYFRRLAAASYTMWFSVHDPNPYQYRTSGTIPDLIACGKPTLFVRNSMVDCYFRRYGAIGYNCDSWPALVQRVKEMCMVNPPVIPAEQHAAVERAREALLPRTLGPVFRDIVLGQKRASSD</sequence>
<dbReference type="EMBL" id="QNRR01000003">
    <property type="protein sequence ID" value="RBP45321.1"/>
    <property type="molecule type" value="Genomic_DNA"/>
</dbReference>
<protein>
    <recommendedName>
        <fullName evidence="3">Glycosyl transferase family 1</fullName>
    </recommendedName>
</protein>